<accession>A0A3R7PZX2</accession>
<dbReference type="OrthoDB" id="6381776at2759"/>
<reference evidence="3 4" key="1">
    <citation type="submission" date="2018-04" db="EMBL/GenBank/DDBJ databases">
        <authorList>
            <person name="Zhang X."/>
            <person name="Yuan J."/>
            <person name="Li F."/>
            <person name="Xiang J."/>
        </authorList>
    </citation>
    <scope>NUCLEOTIDE SEQUENCE [LARGE SCALE GENOMIC DNA]</scope>
    <source>
        <tissue evidence="3">Muscle</tissue>
    </source>
</reference>
<proteinExistence type="predicted"/>
<dbReference type="InterPro" id="IPR011009">
    <property type="entry name" value="Kinase-like_dom_sf"/>
</dbReference>
<dbReference type="EMBL" id="QCYY01003168">
    <property type="protein sequence ID" value="ROT64921.1"/>
    <property type="molecule type" value="Genomic_DNA"/>
</dbReference>
<comment type="caution">
    <text evidence="3">The sequence shown here is derived from an EMBL/GenBank/DDBJ whole genome shotgun (WGS) entry which is preliminary data.</text>
</comment>
<dbReference type="AlphaFoldDB" id="A0A3R7PZX2"/>
<dbReference type="PANTHER" id="PTHR11012:SF8">
    <property type="entry name" value="JUVENILE HORMONE-INDUCIBLE PROTEIN 26"/>
    <property type="match status" value="1"/>
</dbReference>
<dbReference type="PANTHER" id="PTHR11012">
    <property type="entry name" value="PROTEIN KINASE-LIKE DOMAIN-CONTAINING"/>
    <property type="match status" value="1"/>
</dbReference>
<evidence type="ECO:0000256" key="1">
    <source>
        <dbReference type="SAM" id="MobiDB-lite"/>
    </source>
</evidence>
<gene>
    <name evidence="3" type="ORF">C7M84_017126</name>
</gene>
<keyword evidence="4" id="KW-1185">Reference proteome</keyword>
<feature type="domain" description="CHK kinase-like" evidence="2">
    <location>
        <begin position="143"/>
        <end position="339"/>
    </location>
</feature>
<reference evidence="3 4" key="2">
    <citation type="submission" date="2019-01" db="EMBL/GenBank/DDBJ databases">
        <title>The decoding of complex shrimp genome reveals the adaptation for benthos swimmer, frequently molting mechanism and breeding impact on genome.</title>
        <authorList>
            <person name="Sun Y."/>
            <person name="Gao Y."/>
            <person name="Yu Y."/>
        </authorList>
    </citation>
    <scope>NUCLEOTIDE SEQUENCE [LARGE SCALE GENOMIC DNA]</scope>
    <source>
        <tissue evidence="3">Muscle</tissue>
    </source>
</reference>
<dbReference type="Pfam" id="PF02958">
    <property type="entry name" value="EcKL"/>
    <property type="match status" value="1"/>
</dbReference>
<feature type="compositionally biased region" description="Basic and acidic residues" evidence="1">
    <location>
        <begin position="1"/>
        <end position="10"/>
    </location>
</feature>
<organism evidence="3 4">
    <name type="scientific">Penaeus vannamei</name>
    <name type="common">Whiteleg shrimp</name>
    <name type="synonym">Litopenaeus vannamei</name>
    <dbReference type="NCBI Taxonomy" id="6689"/>
    <lineage>
        <taxon>Eukaryota</taxon>
        <taxon>Metazoa</taxon>
        <taxon>Ecdysozoa</taxon>
        <taxon>Arthropoda</taxon>
        <taxon>Crustacea</taxon>
        <taxon>Multicrustacea</taxon>
        <taxon>Malacostraca</taxon>
        <taxon>Eumalacostraca</taxon>
        <taxon>Eucarida</taxon>
        <taxon>Decapoda</taxon>
        <taxon>Dendrobranchiata</taxon>
        <taxon>Penaeoidea</taxon>
        <taxon>Penaeidae</taxon>
        <taxon>Penaeus</taxon>
    </lineage>
</organism>
<evidence type="ECO:0000313" key="4">
    <source>
        <dbReference type="Proteomes" id="UP000283509"/>
    </source>
</evidence>
<dbReference type="SUPFAM" id="SSF56112">
    <property type="entry name" value="Protein kinase-like (PK-like)"/>
    <property type="match status" value="1"/>
</dbReference>
<evidence type="ECO:0000259" key="2">
    <source>
        <dbReference type="SMART" id="SM00587"/>
    </source>
</evidence>
<dbReference type="InterPro" id="IPR015897">
    <property type="entry name" value="CHK_kinase-like"/>
</dbReference>
<sequence length="427" mass="48150">MADTAEKPKAETPQQEARPQDLIERRHVEAALAKDKGPDARLVSWAVKDFTQKGDNMATCVTSVEVTYSTDAAEDRRVSYVVKLNPQRKVEGMNMISDIMEKEINFYTDILPDLNGALERVGVSRLRVPTFLFAQGAAGSEMIFFEDLRARGFKMADRKLGLDAAHAHLVFKELARLHAASDILKKSYGDPTERHPLLKKDWISSTGEERDFMQKIMTNNLEGAVKLLSKIQGYDNILQWTIQNQPRNMDLFESQLAAEPPFQVICHGDCWSNNFLFRYDDSGAPVEVMLLDLQVTRFASLATDINYFCFSGINGPLISSNVQDFLAAYHASFSQVTEAAGHRVPFSLEELRQEFRDKHVFGLLISLMAIPFIVMSSDDMPEADDFFSGEENDKIQQKILDSLDSNPLLRPRFLSVLDYMTEAGVVD</sequence>
<name>A0A3R7PZX2_PENVA</name>
<dbReference type="InterPro" id="IPR004119">
    <property type="entry name" value="EcKL"/>
</dbReference>
<protein>
    <recommendedName>
        <fullName evidence="2">CHK kinase-like domain-containing protein</fullName>
    </recommendedName>
</protein>
<dbReference type="Gene3D" id="3.90.1200.10">
    <property type="match status" value="1"/>
</dbReference>
<dbReference type="SMART" id="SM00587">
    <property type="entry name" value="CHK"/>
    <property type="match status" value="1"/>
</dbReference>
<evidence type="ECO:0000313" key="3">
    <source>
        <dbReference type="EMBL" id="ROT64921.1"/>
    </source>
</evidence>
<feature type="region of interest" description="Disordered" evidence="1">
    <location>
        <begin position="1"/>
        <end position="24"/>
    </location>
</feature>
<dbReference type="Proteomes" id="UP000283509">
    <property type="component" value="Unassembled WGS sequence"/>
</dbReference>